<feature type="compositionally biased region" description="Basic and acidic residues" evidence="1">
    <location>
        <begin position="936"/>
        <end position="946"/>
    </location>
</feature>
<keyword evidence="2" id="KW-0812">Transmembrane</keyword>
<organism evidence="5 6">
    <name type="scientific">Plasmodium coatneyi</name>
    <dbReference type="NCBI Taxonomy" id="208452"/>
    <lineage>
        <taxon>Eukaryota</taxon>
        <taxon>Sar</taxon>
        <taxon>Alveolata</taxon>
        <taxon>Apicomplexa</taxon>
        <taxon>Aconoidasida</taxon>
        <taxon>Haemosporida</taxon>
        <taxon>Plasmodiidae</taxon>
        <taxon>Plasmodium</taxon>
    </lineage>
</organism>
<proteinExistence type="predicted"/>
<evidence type="ECO:0000313" key="6">
    <source>
        <dbReference type="Proteomes" id="UP000092716"/>
    </source>
</evidence>
<dbReference type="InterPro" id="IPR024285">
    <property type="entry name" value="SICA_extracell_b"/>
</dbReference>
<gene>
    <name evidence="5" type="ORF">PCOAH_00004840</name>
</gene>
<dbReference type="VEuPathDB" id="PlasmoDB:PCOAH_00004840"/>
<evidence type="ECO:0000256" key="1">
    <source>
        <dbReference type="SAM" id="MobiDB-lite"/>
    </source>
</evidence>
<feature type="compositionally biased region" description="Polar residues" evidence="1">
    <location>
        <begin position="850"/>
        <end position="860"/>
    </location>
</feature>
<dbReference type="RefSeq" id="XP_019912866.1">
    <property type="nucleotide sequence ID" value="XM_020057299.1"/>
</dbReference>
<feature type="region of interest" description="Disordered" evidence="1">
    <location>
        <begin position="695"/>
        <end position="957"/>
    </location>
</feature>
<dbReference type="Pfam" id="PF12879">
    <property type="entry name" value="SICA_C"/>
    <property type="match status" value="1"/>
</dbReference>
<keyword evidence="2" id="KW-0472">Membrane</keyword>
<reference evidence="6" key="1">
    <citation type="submission" date="2016-06" db="EMBL/GenBank/DDBJ databases">
        <title>First high quality genome sequence of Plasmodium coatneyi using continuous long reads from single molecule, real-time sequencing.</title>
        <authorList>
            <person name="Chien J.-T."/>
            <person name="Pakala S.B."/>
            <person name="Geraldo J.A."/>
            <person name="Lapp S.A."/>
            <person name="Barnwell J.W."/>
            <person name="Kissinger J.C."/>
            <person name="Galinski M.R."/>
            <person name="Humphrey J.C."/>
        </authorList>
    </citation>
    <scope>NUCLEOTIDE SEQUENCE [LARGE SCALE GENOMIC DNA]</scope>
    <source>
        <strain evidence="6">Hackeri</strain>
    </source>
</reference>
<feature type="compositionally biased region" description="Basic and acidic residues" evidence="1">
    <location>
        <begin position="916"/>
        <end position="927"/>
    </location>
</feature>
<feature type="domain" description="Schizont-infected cell agglutination extracellular beta" evidence="3">
    <location>
        <begin position="260"/>
        <end position="428"/>
    </location>
</feature>
<feature type="domain" description="Schizont-infected cell agglutination extracellular beta" evidence="3">
    <location>
        <begin position="492"/>
        <end position="659"/>
    </location>
</feature>
<dbReference type="InterPro" id="IPR024288">
    <property type="entry name" value="SICA_C"/>
</dbReference>
<evidence type="ECO:0000313" key="5">
    <source>
        <dbReference type="EMBL" id="ANQ06171.1"/>
    </source>
</evidence>
<name>A0A1B1DTR0_9APIC</name>
<evidence type="ECO:0000259" key="3">
    <source>
        <dbReference type="Pfam" id="PF12878"/>
    </source>
</evidence>
<dbReference type="GeneID" id="30907207"/>
<evidence type="ECO:0000259" key="4">
    <source>
        <dbReference type="Pfam" id="PF12879"/>
    </source>
</evidence>
<sequence>MKERERKENEKGRKDERRKVEDCSMNTALCDRVKCVTTNWFNDRITKAYQKQTWCQFWNTDVKNRLESLSKAMTNTETGDYNLCKDTGQKTDGTSNKEANRKACEYIVKGLEHIYKIGKSGGWTRDDPDQRNKMERNQQFGQTMSCFLLNAYANKLKEDAKEPKPTSCDVEQGIKKAFEIAARKRETWCKDNGNCVECTRQENLTCTLDVKDNLWDADGSKGCMDDHNNIENKVKGLLGKDDRVKRTLKSICRDCTKKDKLCERLECIAHNWFEDRINNAEVKRDWCPFWNPDAISRLKELSEAVTTNSESMGDECKNFQGKDASDDDANKKACKLITAGLKGIYQLQEGETEKNKKKARNNRLTSQTMYCLFLNAYADKLKQQVKSPCNITEETIRKVFEIGNRKKEEWCVHKETNQKNDCVECKREPNLTCTLDVNDDLRRTDDSCYKNKDDIGPKVQEVFDKGTFDPKKKEIEKALDILTDINSLNKELCDRVKCIYHRWGENRKDNSGTYQDWEKFWKDDVKGLLERLSKDTLNESEKMDQHCTSLSGADKKACEIMVRGLEHIYKIERGTDQNNSPQKKDDNLIFHRTFSCMLLNIFADEMKEKCQAKKEEIEKGITHAFQQSEEIKKGISPCSTEGDLCPLCIREEGYTSCKISQGDRNPIEDRMKKMFTDKNAKTEVKEAMKEIDTICRPEPPQPAATKPATTKPVVLPSAGGAGRSATTPSNTGKSDSVQCGNGNEVVGGQKEALKCLGLDNDGSDNHTRSSQDEEEDQVAARNKHTSHVTVVDTGTTVIAGPALQDSEKKGSGTLPPGHKDAHTPSTGTDTQTPSGSSNSQGPGQGGEKTGSGSQVPTETKQAGEVDTSPGTNDGHPSTPNPPNINSKPEQTSGSQSGQDGAGVQTPSSETLTPKDPGTRITKDDQDGGKSTTLNEPVKEGSNKEQLPKAADNNPIAPPSSLGTERWITLLTSLPHTFLPFLCSLYFTLGKRRRRHRREEHLTSPPLDEQPLAHVDDQDGPYEYTLVKECKPRSTPIKRRKKRDVGRCRAGRRGVGRRMIIDIHLEVLDECQKGDLHSSKENFFEILVQEFMGSELMKEENVPKEEVPSSDFGFKVDVPREQVQS</sequence>
<feature type="compositionally biased region" description="Low complexity" evidence="1">
    <location>
        <begin position="703"/>
        <end position="712"/>
    </location>
</feature>
<dbReference type="Proteomes" id="UP000092716">
    <property type="component" value="Chromosome 3"/>
</dbReference>
<feature type="domain" description="Schizont-infected cell agglutination C-terminal" evidence="4">
    <location>
        <begin position="987"/>
        <end position="1111"/>
    </location>
</feature>
<feature type="transmembrane region" description="Helical" evidence="2">
    <location>
        <begin position="966"/>
        <end position="988"/>
    </location>
</feature>
<feature type="region of interest" description="Disordered" evidence="1">
    <location>
        <begin position="1099"/>
        <end position="1124"/>
    </location>
</feature>
<accession>A0A1B1DTR0</accession>
<evidence type="ECO:0000256" key="2">
    <source>
        <dbReference type="SAM" id="Phobius"/>
    </source>
</evidence>
<keyword evidence="2" id="KW-1133">Transmembrane helix</keyword>
<dbReference type="Pfam" id="PF12878">
    <property type="entry name" value="SICA_beta"/>
    <property type="match status" value="3"/>
</dbReference>
<protein>
    <submittedName>
        <fullName evidence="5">SICA antigen</fullName>
    </submittedName>
</protein>
<keyword evidence="6" id="KW-1185">Reference proteome</keyword>
<dbReference type="KEGG" id="pcot:PCOAH_00004840"/>
<feature type="domain" description="Schizont-infected cell agglutination extracellular beta" evidence="3">
    <location>
        <begin position="29"/>
        <end position="206"/>
    </location>
</feature>
<feature type="compositionally biased region" description="Polar residues" evidence="1">
    <location>
        <begin position="868"/>
        <end position="911"/>
    </location>
</feature>
<feature type="compositionally biased region" description="Polar residues" evidence="1">
    <location>
        <begin position="823"/>
        <end position="832"/>
    </location>
</feature>
<dbReference type="OrthoDB" id="9945370at2759"/>
<feature type="compositionally biased region" description="Polar residues" evidence="1">
    <location>
        <begin position="724"/>
        <end position="741"/>
    </location>
</feature>
<dbReference type="EMBL" id="CP016241">
    <property type="protein sequence ID" value="ANQ06171.1"/>
    <property type="molecule type" value="Genomic_DNA"/>
</dbReference>
<dbReference type="AlphaFoldDB" id="A0A1B1DTR0"/>